<dbReference type="RefSeq" id="WP_345270098.1">
    <property type="nucleotide sequence ID" value="NZ_BAABHB010000011.1"/>
</dbReference>
<name>A0ABP8KS72_9BACT</name>
<keyword evidence="2" id="KW-1185">Reference proteome</keyword>
<comment type="caution">
    <text evidence="1">The sequence shown here is derived from an EMBL/GenBank/DDBJ whole genome shotgun (WGS) entry which is preliminary data.</text>
</comment>
<sequence length="268" mass="30575">MKRVRYLPTLILLPGLLSILSGCAPSVYQLRPVSGDVALIEGRPVTKAEKDGIVVVASYEKVDMDYVVLDVEVKNKTEQAIDLNPADFSVYVLNRDKDTLTRPNTYQPYIRQAADPIYEADVVARNQIREEKRLKRARIINTVLLVAVIASDVASTTSRKNQTFDQWATNRASHNAAYQAIQLKRMIDHGSFADKMQRYDYEAYRWKQLALKPTTVPAGESVRGFVYLPKTQEAAYLLLNYPTPSENDKVALLFEQRQEKVTHKRRNR</sequence>
<evidence type="ECO:0000313" key="2">
    <source>
        <dbReference type="Proteomes" id="UP001500936"/>
    </source>
</evidence>
<dbReference type="PROSITE" id="PS51257">
    <property type="entry name" value="PROKAR_LIPOPROTEIN"/>
    <property type="match status" value="1"/>
</dbReference>
<dbReference type="EMBL" id="BAABHB010000011">
    <property type="protein sequence ID" value="GAA4414234.1"/>
    <property type="molecule type" value="Genomic_DNA"/>
</dbReference>
<evidence type="ECO:0000313" key="1">
    <source>
        <dbReference type="EMBL" id="GAA4414234.1"/>
    </source>
</evidence>
<protein>
    <recommendedName>
        <fullName evidence="3">DUF4352 domain-containing protein</fullName>
    </recommendedName>
</protein>
<organism evidence="1 2">
    <name type="scientific">Nibrella viscosa</name>
    <dbReference type="NCBI Taxonomy" id="1084524"/>
    <lineage>
        <taxon>Bacteria</taxon>
        <taxon>Pseudomonadati</taxon>
        <taxon>Bacteroidota</taxon>
        <taxon>Cytophagia</taxon>
        <taxon>Cytophagales</taxon>
        <taxon>Spirosomataceae</taxon>
        <taxon>Nibrella</taxon>
    </lineage>
</organism>
<accession>A0ABP8KS72</accession>
<evidence type="ECO:0008006" key="3">
    <source>
        <dbReference type="Google" id="ProtNLM"/>
    </source>
</evidence>
<reference evidence="2" key="1">
    <citation type="journal article" date="2019" name="Int. J. Syst. Evol. Microbiol.">
        <title>The Global Catalogue of Microorganisms (GCM) 10K type strain sequencing project: providing services to taxonomists for standard genome sequencing and annotation.</title>
        <authorList>
            <consortium name="The Broad Institute Genomics Platform"/>
            <consortium name="The Broad Institute Genome Sequencing Center for Infectious Disease"/>
            <person name="Wu L."/>
            <person name="Ma J."/>
        </authorList>
    </citation>
    <scope>NUCLEOTIDE SEQUENCE [LARGE SCALE GENOMIC DNA]</scope>
    <source>
        <strain evidence="2">JCM 17925</strain>
    </source>
</reference>
<gene>
    <name evidence="1" type="ORF">GCM10023187_43410</name>
</gene>
<proteinExistence type="predicted"/>
<dbReference type="Proteomes" id="UP001500936">
    <property type="component" value="Unassembled WGS sequence"/>
</dbReference>